<dbReference type="AlphaFoldDB" id="A0A454TM47"/>
<reference evidence="1 2" key="1">
    <citation type="submission" date="2018-10" db="EMBL/GenBank/DDBJ databases">
        <title>Draft Genome Sequence of Ralstonia pseudosolanacearum (R. solanacearum phylotype I) Strain Tg03 Isolated from Luffa cylindrica in China.</title>
        <authorList>
            <person name="Yuan G.-Q."/>
            <person name="Li Q.-Q."/>
            <person name="Zhang Y.-W."/>
        </authorList>
    </citation>
    <scope>NUCLEOTIDE SEQUENCE [LARGE SCALE GENOMIC DNA]</scope>
    <source>
        <strain evidence="1 2">Tg03</strain>
    </source>
</reference>
<comment type="caution">
    <text evidence="1">The sequence shown here is derived from an EMBL/GenBank/DDBJ whole genome shotgun (WGS) entry which is preliminary data.</text>
</comment>
<gene>
    <name evidence="1" type="ORF">EGA29_19150</name>
</gene>
<sequence length="70" mass="7743">MFEGRKYKQVGYGERAIRFADADGGVATTAYSYSMTDEERAVMARRITAALNLTTNFTIEQMEAIGPLSV</sequence>
<proteinExistence type="predicted"/>
<evidence type="ECO:0000313" key="1">
    <source>
        <dbReference type="EMBL" id="RNM03208.1"/>
    </source>
</evidence>
<accession>A0A454TM47</accession>
<dbReference type="EMBL" id="RJTL01000035">
    <property type="protein sequence ID" value="RNM03208.1"/>
    <property type="molecule type" value="Genomic_DNA"/>
</dbReference>
<name>A0A454TM47_9RALS</name>
<dbReference type="Proteomes" id="UP000271222">
    <property type="component" value="Unassembled WGS sequence"/>
</dbReference>
<dbReference type="RefSeq" id="WP_123203684.1">
    <property type="nucleotide sequence ID" value="NZ_RJTL01000035.1"/>
</dbReference>
<evidence type="ECO:0000313" key="2">
    <source>
        <dbReference type="Proteomes" id="UP000271222"/>
    </source>
</evidence>
<organism evidence="1 2">
    <name type="scientific">Ralstonia pseudosolanacearum</name>
    <dbReference type="NCBI Taxonomy" id="1310165"/>
    <lineage>
        <taxon>Bacteria</taxon>
        <taxon>Pseudomonadati</taxon>
        <taxon>Pseudomonadota</taxon>
        <taxon>Betaproteobacteria</taxon>
        <taxon>Burkholderiales</taxon>
        <taxon>Burkholderiaceae</taxon>
        <taxon>Ralstonia</taxon>
        <taxon>Ralstonia solanacearum species complex</taxon>
    </lineage>
</organism>
<protein>
    <submittedName>
        <fullName evidence="1">Uncharacterized protein</fullName>
    </submittedName>
</protein>